<evidence type="ECO:0000259" key="10">
    <source>
        <dbReference type="Pfam" id="PF22692"/>
    </source>
</evidence>
<keyword evidence="4 5" id="KW-0975">Bacterial flagellum</keyword>
<dbReference type="InterPro" id="IPR011491">
    <property type="entry name" value="FlgE_D2"/>
</dbReference>
<feature type="domain" description="Flagellar hook protein FlgE/F/G-like D1" evidence="10">
    <location>
        <begin position="91"/>
        <end position="156"/>
    </location>
</feature>
<dbReference type="GO" id="GO:0071978">
    <property type="term" value="P:bacterial-type flagellum-dependent swarming motility"/>
    <property type="evidence" value="ECO:0007669"/>
    <property type="project" value="TreeGrafter"/>
</dbReference>
<dbReference type="STRING" id="1069081.SAMN05660197_1100"/>
<evidence type="ECO:0000256" key="5">
    <source>
        <dbReference type="RuleBase" id="RU362116"/>
    </source>
</evidence>
<dbReference type="PANTHER" id="PTHR30435">
    <property type="entry name" value="FLAGELLAR PROTEIN"/>
    <property type="match status" value="1"/>
</dbReference>
<feature type="region of interest" description="Disordered" evidence="6">
    <location>
        <begin position="254"/>
        <end position="288"/>
    </location>
</feature>
<dbReference type="GO" id="GO:0005829">
    <property type="term" value="C:cytosol"/>
    <property type="evidence" value="ECO:0007669"/>
    <property type="project" value="TreeGrafter"/>
</dbReference>
<dbReference type="EMBL" id="FWWZ01000001">
    <property type="protein sequence ID" value="SMC09294.1"/>
    <property type="molecule type" value="Genomic_DNA"/>
</dbReference>
<dbReference type="PANTHER" id="PTHR30435:SF1">
    <property type="entry name" value="FLAGELLAR HOOK PROTEIN FLGE"/>
    <property type="match status" value="1"/>
</dbReference>
<evidence type="ECO:0000256" key="3">
    <source>
        <dbReference type="ARBA" id="ARBA00019015"/>
    </source>
</evidence>
<comment type="function">
    <text evidence="5">A flexible structure which links the flagellar filament to the drive apparatus in the basal body.</text>
</comment>
<gene>
    <name evidence="11" type="ORF">SAMN05660197_1100</name>
</gene>
<evidence type="ECO:0000259" key="8">
    <source>
        <dbReference type="Pfam" id="PF06429"/>
    </source>
</evidence>
<dbReference type="InterPro" id="IPR037925">
    <property type="entry name" value="FlgE/F/G-like"/>
</dbReference>
<evidence type="ECO:0000256" key="2">
    <source>
        <dbReference type="ARBA" id="ARBA00009677"/>
    </source>
</evidence>
<dbReference type="PROSITE" id="PS00588">
    <property type="entry name" value="FLAGELLA_BB_ROD"/>
    <property type="match status" value="1"/>
</dbReference>
<dbReference type="SUPFAM" id="SSF117143">
    <property type="entry name" value="Flagellar hook protein flgE"/>
    <property type="match status" value="1"/>
</dbReference>
<dbReference type="Pfam" id="PF07559">
    <property type="entry name" value="FlgE_D2"/>
    <property type="match status" value="1"/>
</dbReference>
<evidence type="ECO:0000313" key="11">
    <source>
        <dbReference type="EMBL" id="SMC09294.1"/>
    </source>
</evidence>
<keyword evidence="12" id="KW-1185">Reference proteome</keyword>
<feature type="domain" description="Flagellar hook protein FlgE D2" evidence="9">
    <location>
        <begin position="172"/>
        <end position="319"/>
    </location>
</feature>
<evidence type="ECO:0000256" key="4">
    <source>
        <dbReference type="ARBA" id="ARBA00023143"/>
    </source>
</evidence>
<sequence>MLQSFYTGNTGLGANRDWLSVISDNIANVNTNGYKQEVVNFNDLVSSSLTTFSAGGAPKNREIGGGSFVGSTTKDFSQGAFKNTNQPLSLALDGEGFFIVRSPSANDLQYYTRDGNFRIDANGDIINQSGYKLQGWKLDENGNMIGDLEDVNIPSSLAPHMTSKVSFEEPTNLDSSVPVISIPFDQNNTSTYNYINTMPAYDSLGNSHTLSYYYRHTDETARRWEVVVLLDGEVPTGTQNNTLTLEFDDQGRITSASDGTNTATYTYDAQGNQSKSGNDPQPSFPLTNGAASPLSLTMSFDNVSEVASDFIFYSQQDGYGKGDLMNISVSEDGVLKGSYTNGQVKDVAKLGVATFKDKEILIRKGDNLYLPNQKTFTPIIVPGGVISKVRSGMLEMSNVDISKEFINLITAQRAYQANAKTITTGDQIIQTTMDIKR</sequence>
<organism evidence="11 12">
    <name type="scientific">Nitratiruptor tergarcus DSM 16512</name>
    <dbReference type="NCBI Taxonomy" id="1069081"/>
    <lineage>
        <taxon>Bacteria</taxon>
        <taxon>Pseudomonadati</taxon>
        <taxon>Campylobacterota</taxon>
        <taxon>Epsilonproteobacteria</taxon>
        <taxon>Nautiliales</taxon>
        <taxon>Nitratiruptoraceae</taxon>
        <taxon>Nitratiruptor</taxon>
    </lineage>
</organism>
<dbReference type="OrthoDB" id="9804559at2"/>
<evidence type="ECO:0000256" key="1">
    <source>
        <dbReference type="ARBA" id="ARBA00004117"/>
    </source>
</evidence>
<dbReference type="RefSeq" id="WP_084275530.1">
    <property type="nucleotide sequence ID" value="NZ_AP026671.1"/>
</dbReference>
<dbReference type="InterPro" id="IPR001444">
    <property type="entry name" value="Flag_bb_rod_N"/>
</dbReference>
<accession>A0A1W1WSM3</accession>
<dbReference type="NCBIfam" id="TIGR03506">
    <property type="entry name" value="FlgEFG_subfam"/>
    <property type="match status" value="1"/>
</dbReference>
<name>A0A1W1WSM3_9BACT</name>
<comment type="similarity">
    <text evidence="2 5">Belongs to the flagella basal body rod proteins family.</text>
</comment>
<dbReference type="InterPro" id="IPR010930">
    <property type="entry name" value="Flg_bb/hook_C_dom"/>
</dbReference>
<dbReference type="InterPro" id="IPR037058">
    <property type="entry name" value="Falgellar_hook_FlgE_sf"/>
</dbReference>
<protein>
    <recommendedName>
        <fullName evidence="3 5">Flagellar hook protein FlgE</fullName>
    </recommendedName>
</protein>
<keyword evidence="11" id="KW-0969">Cilium</keyword>
<comment type="subcellular location">
    <subcellularLocation>
        <location evidence="1 5">Bacterial flagellum basal body</location>
    </subcellularLocation>
</comment>
<dbReference type="Pfam" id="PF22692">
    <property type="entry name" value="LlgE_F_G_D1"/>
    <property type="match status" value="1"/>
</dbReference>
<dbReference type="Pfam" id="PF06429">
    <property type="entry name" value="Flg_bbr_C"/>
    <property type="match status" value="1"/>
</dbReference>
<dbReference type="GO" id="GO:0009425">
    <property type="term" value="C:bacterial-type flagellum basal body"/>
    <property type="evidence" value="ECO:0007669"/>
    <property type="project" value="UniProtKB-SubCell"/>
</dbReference>
<evidence type="ECO:0000259" key="7">
    <source>
        <dbReference type="Pfam" id="PF00460"/>
    </source>
</evidence>
<dbReference type="GO" id="GO:0009424">
    <property type="term" value="C:bacterial-type flagellum hook"/>
    <property type="evidence" value="ECO:0007669"/>
    <property type="project" value="TreeGrafter"/>
</dbReference>
<keyword evidence="11" id="KW-0966">Cell projection</keyword>
<dbReference type="InterPro" id="IPR053967">
    <property type="entry name" value="LlgE_F_G-like_D1"/>
</dbReference>
<feature type="domain" description="Flagellar basal-body/hook protein C-terminal" evidence="8">
    <location>
        <begin position="390"/>
        <end position="434"/>
    </location>
</feature>
<dbReference type="InterPro" id="IPR020013">
    <property type="entry name" value="Flagellar_FlgE/F/G"/>
</dbReference>
<dbReference type="Gene3D" id="2.60.98.20">
    <property type="entry name" value="Flagellar hook protein FlgE"/>
    <property type="match status" value="1"/>
</dbReference>
<dbReference type="InterPro" id="IPR019776">
    <property type="entry name" value="Flagellar_basal_body_rod_CS"/>
</dbReference>
<feature type="domain" description="Flagellar basal body rod protein N-terminal" evidence="7">
    <location>
        <begin position="5"/>
        <end position="35"/>
    </location>
</feature>
<evidence type="ECO:0000256" key="6">
    <source>
        <dbReference type="SAM" id="MobiDB-lite"/>
    </source>
</evidence>
<keyword evidence="11" id="KW-0282">Flagellum</keyword>
<dbReference type="Pfam" id="PF00460">
    <property type="entry name" value="Flg_bb_rod"/>
    <property type="match status" value="1"/>
</dbReference>
<evidence type="ECO:0000259" key="9">
    <source>
        <dbReference type="Pfam" id="PF07559"/>
    </source>
</evidence>
<dbReference type="Proteomes" id="UP000192602">
    <property type="component" value="Unassembled WGS sequence"/>
</dbReference>
<reference evidence="12" key="1">
    <citation type="submission" date="2017-04" db="EMBL/GenBank/DDBJ databases">
        <authorList>
            <person name="Varghese N."/>
            <person name="Submissions S."/>
        </authorList>
    </citation>
    <scope>NUCLEOTIDE SEQUENCE [LARGE SCALE GENOMIC DNA]</scope>
    <source>
        <strain evidence="12">DSM 16512</strain>
    </source>
</reference>
<evidence type="ECO:0000313" key="12">
    <source>
        <dbReference type="Proteomes" id="UP000192602"/>
    </source>
</evidence>
<proteinExistence type="inferred from homology"/>
<dbReference type="AlphaFoldDB" id="A0A1W1WSM3"/>